<dbReference type="PIRSF" id="PIRSF015283">
    <property type="entry name" value="Regulatory_RpfE"/>
    <property type="match status" value="1"/>
</dbReference>
<name>A0ABW2J2B9_9BURK</name>
<evidence type="ECO:0000313" key="1">
    <source>
        <dbReference type="EMBL" id="MFC7297105.1"/>
    </source>
</evidence>
<gene>
    <name evidence="1" type="ORF">ACFQO0_01490</name>
</gene>
<dbReference type="EMBL" id="JBHTCC010000001">
    <property type="protein sequence ID" value="MFC7297105.1"/>
    <property type="molecule type" value="Genomic_DNA"/>
</dbReference>
<protein>
    <recommendedName>
        <fullName evidence="3">Regulatory protein, RpfE type</fullName>
    </recommendedName>
</protein>
<dbReference type="Proteomes" id="UP001596379">
    <property type="component" value="Unassembled WGS sequence"/>
</dbReference>
<dbReference type="RefSeq" id="WP_382232279.1">
    <property type="nucleotide sequence ID" value="NZ_JBHTCC010000001.1"/>
</dbReference>
<comment type="caution">
    <text evidence="1">The sequence shown here is derived from an EMBL/GenBank/DDBJ whole genome shotgun (WGS) entry which is preliminary data.</text>
</comment>
<evidence type="ECO:0000313" key="2">
    <source>
        <dbReference type="Proteomes" id="UP001596379"/>
    </source>
</evidence>
<organism evidence="1 2">
    <name type="scientific">Herminiimonas aquatilis</name>
    <dbReference type="NCBI Taxonomy" id="345342"/>
    <lineage>
        <taxon>Bacteria</taxon>
        <taxon>Pseudomonadati</taxon>
        <taxon>Pseudomonadota</taxon>
        <taxon>Betaproteobacteria</taxon>
        <taxon>Burkholderiales</taxon>
        <taxon>Oxalobacteraceae</taxon>
        <taxon>Herminiimonas</taxon>
    </lineage>
</organism>
<reference evidence="2" key="1">
    <citation type="journal article" date="2019" name="Int. J. Syst. Evol. Microbiol.">
        <title>The Global Catalogue of Microorganisms (GCM) 10K type strain sequencing project: providing services to taxonomists for standard genome sequencing and annotation.</title>
        <authorList>
            <consortium name="The Broad Institute Genomics Platform"/>
            <consortium name="The Broad Institute Genome Sequencing Center for Infectious Disease"/>
            <person name="Wu L."/>
            <person name="Ma J."/>
        </authorList>
    </citation>
    <scope>NUCLEOTIDE SEQUENCE [LARGE SCALE GENOMIC DNA]</scope>
    <source>
        <strain evidence="2">CCUG 36956</strain>
    </source>
</reference>
<evidence type="ECO:0008006" key="3">
    <source>
        <dbReference type="Google" id="ProtNLM"/>
    </source>
</evidence>
<accession>A0ABW2J2B9</accession>
<keyword evidence="2" id="KW-1185">Reference proteome</keyword>
<sequence length="351" mass="40007">MTQLDLLLPFAMPPGEMARDLLRELKMPSLATLLARASRSTHEIFDGFARALPHEYWLARQFDIAPVRDSDNSPALAASTMRSFHLPAETGTWFILQPVHLHITRDHLVLTDTRQLQLAESDARALFHIVQPLFEEVGKSLVYGDAQTWFMRADDWHALQTSTPDAACGHNIDIWMPKGSHERDWRRLQNEIQMHWHAHAVNEEREARGLKPVNSVWLWGGAEVQKRSDTNAKFEEAFIFSNERKPFTALANQKIAITSAADMLATRPERGLLAIDDLIEAALAGDWAEWLQRFQAMEELWFAPLLTALQDGRLDRLAITISHNTAYSTFDISKSSLHKFWRKPSLARLAS</sequence>
<proteinExistence type="predicted"/>
<dbReference type="InterPro" id="IPR016631">
    <property type="entry name" value="Regulatory_RpfE"/>
</dbReference>